<evidence type="ECO:0000256" key="1">
    <source>
        <dbReference type="SAM" id="MobiDB-lite"/>
    </source>
</evidence>
<dbReference type="AlphaFoldDB" id="A0A9P7EEH9"/>
<evidence type="ECO:0000313" key="3">
    <source>
        <dbReference type="Proteomes" id="UP000807769"/>
    </source>
</evidence>
<protein>
    <submittedName>
        <fullName evidence="2">Uncharacterized protein</fullName>
    </submittedName>
</protein>
<name>A0A9P7EEH9_9AGAM</name>
<dbReference type="RefSeq" id="XP_041195094.1">
    <property type="nucleotide sequence ID" value="XM_041335152.1"/>
</dbReference>
<feature type="compositionally biased region" description="Basic and acidic residues" evidence="1">
    <location>
        <begin position="111"/>
        <end position="120"/>
    </location>
</feature>
<sequence length="163" mass="18554">MSLPDCWSSDSNPLPLLDWSDLWINAFDKGKIPSYNAYFPPSPSETCSSFSTDLSPSPEPVTIRVVCDVPLLAPRPLPYHSPTFLKFDLPDPDEDLSHPPYTHRPSKRKRDHNDNHDHDHLRVKRRNTGLQRWAAGVHRQAHSGSGTQDRSHVYTATRPDRLP</sequence>
<dbReference type="GeneID" id="64629169"/>
<comment type="caution">
    <text evidence="2">The sequence shown here is derived from an EMBL/GenBank/DDBJ whole genome shotgun (WGS) entry which is preliminary data.</text>
</comment>
<reference evidence="2" key="1">
    <citation type="journal article" date="2020" name="New Phytol.">
        <title>Comparative genomics reveals dynamic genome evolution in host specialist ectomycorrhizal fungi.</title>
        <authorList>
            <person name="Lofgren L.A."/>
            <person name="Nguyen N.H."/>
            <person name="Vilgalys R."/>
            <person name="Ruytinx J."/>
            <person name="Liao H.L."/>
            <person name="Branco S."/>
            <person name="Kuo A."/>
            <person name="LaButti K."/>
            <person name="Lipzen A."/>
            <person name="Andreopoulos W."/>
            <person name="Pangilinan J."/>
            <person name="Riley R."/>
            <person name="Hundley H."/>
            <person name="Na H."/>
            <person name="Barry K."/>
            <person name="Grigoriev I.V."/>
            <person name="Stajich J.E."/>
            <person name="Kennedy P.G."/>
        </authorList>
    </citation>
    <scope>NUCLEOTIDE SEQUENCE</scope>
    <source>
        <strain evidence="2">MN1</strain>
    </source>
</reference>
<gene>
    <name evidence="2" type="ORF">BJ212DRAFT_1341591</name>
</gene>
<dbReference type="EMBL" id="JABBWG010000009">
    <property type="protein sequence ID" value="KAG1819559.1"/>
    <property type="molecule type" value="Genomic_DNA"/>
</dbReference>
<dbReference type="OrthoDB" id="3029761at2759"/>
<feature type="region of interest" description="Disordered" evidence="1">
    <location>
        <begin position="88"/>
        <end position="163"/>
    </location>
</feature>
<organism evidence="2 3">
    <name type="scientific">Suillus subaureus</name>
    <dbReference type="NCBI Taxonomy" id="48587"/>
    <lineage>
        <taxon>Eukaryota</taxon>
        <taxon>Fungi</taxon>
        <taxon>Dikarya</taxon>
        <taxon>Basidiomycota</taxon>
        <taxon>Agaricomycotina</taxon>
        <taxon>Agaricomycetes</taxon>
        <taxon>Agaricomycetidae</taxon>
        <taxon>Boletales</taxon>
        <taxon>Suillineae</taxon>
        <taxon>Suillaceae</taxon>
        <taxon>Suillus</taxon>
    </lineage>
</organism>
<dbReference type="Proteomes" id="UP000807769">
    <property type="component" value="Unassembled WGS sequence"/>
</dbReference>
<keyword evidence="3" id="KW-1185">Reference proteome</keyword>
<proteinExistence type="predicted"/>
<accession>A0A9P7EEH9</accession>
<evidence type="ECO:0000313" key="2">
    <source>
        <dbReference type="EMBL" id="KAG1819559.1"/>
    </source>
</evidence>